<keyword evidence="5" id="KW-0653">Protein transport</keyword>
<evidence type="ECO:0000313" key="11">
    <source>
        <dbReference type="Proteomes" id="UP000567179"/>
    </source>
</evidence>
<dbReference type="InterPro" id="IPR048680">
    <property type="entry name" value="COG4_N"/>
</dbReference>
<protein>
    <recommendedName>
        <fullName evidence="3">Conserved oligomeric Golgi complex subunit 4</fullName>
    </recommendedName>
    <alternativeName>
        <fullName evidence="8">Component of oligomeric Golgi complex 4</fullName>
    </alternativeName>
</protein>
<comment type="subcellular location">
    <subcellularLocation>
        <location evidence="1">Golgi apparatus membrane</location>
        <topology evidence="1">Peripheral membrane protein</topology>
    </subcellularLocation>
</comment>
<evidence type="ECO:0000256" key="8">
    <source>
        <dbReference type="ARBA" id="ARBA00031340"/>
    </source>
</evidence>
<proteinExistence type="inferred from homology"/>
<dbReference type="InterPro" id="IPR048682">
    <property type="entry name" value="COG4"/>
</dbReference>
<evidence type="ECO:0000259" key="9">
    <source>
        <dbReference type="SMART" id="SM00762"/>
    </source>
</evidence>
<dbReference type="GO" id="GO:0000139">
    <property type="term" value="C:Golgi membrane"/>
    <property type="evidence" value="ECO:0007669"/>
    <property type="project" value="UniProtKB-SubCell"/>
</dbReference>
<dbReference type="PANTHER" id="PTHR24016">
    <property type="entry name" value="CONSERVED OLIGOMERIC GOLGI COMPLEX SUBUNIT 4"/>
    <property type="match status" value="1"/>
</dbReference>
<keyword evidence="6" id="KW-0333">Golgi apparatus</keyword>
<evidence type="ECO:0000256" key="3">
    <source>
        <dbReference type="ARBA" id="ARBA00020975"/>
    </source>
</evidence>
<dbReference type="PANTHER" id="PTHR24016:SF0">
    <property type="entry name" value="CONSERVED OLIGOMERIC GOLGI COMPLEX SUBUNIT 4"/>
    <property type="match status" value="1"/>
</dbReference>
<dbReference type="OrthoDB" id="47059at2759"/>
<dbReference type="Gene3D" id="1.20.58.1970">
    <property type="match status" value="1"/>
</dbReference>
<dbReference type="Pfam" id="PF20662">
    <property type="entry name" value="COG4_C"/>
    <property type="match status" value="1"/>
</dbReference>
<evidence type="ECO:0000256" key="7">
    <source>
        <dbReference type="ARBA" id="ARBA00023136"/>
    </source>
</evidence>
<gene>
    <name evidence="10" type="ORF">D9619_005719</name>
</gene>
<dbReference type="InterPro" id="IPR048684">
    <property type="entry name" value="COG4_C"/>
</dbReference>
<sequence>MAELKPSTSTTISQDVRKDPRALTSLPEILSCLSAFQSEESELSDSLAKLLQARDPIVASLIRLQSLLPQLDDLHTDAQLLTKRVSATAKTAERVGSKVRSLDDEMGRVREAGERSSLQSLQACIDSQDWESAARHCARAMALPPEVISGPFAEVAVPTSESHLPPSQTLQAAREKLLSVFRHSFAEASRARDSTATSRFFKLFPAIGWEAEGLEAYANFVVELVRVRAPSTAKTSSPLYYITALTSLFESIAMIVDQHQPVVEKYYGPSKMKKVVSRLLEESDRVTKTLRDGWEEDRQMQRKLSEISNNPPIPMFSPNHKRQLTDDIAIDPREVDKVLSELAAMIGRWNLFKKFLYDALKETPISEEGEGEGKEMPKETLPTANEDDLMSETASQLLFDQLVTTYYLPMEIWYTRTIIDKAHRLSSPDTLQTPITTTTPDDVFYILKSVTSRLLTTGSRSAVERTLQQLREVIDRDYASVIKRKMDEVYKNSGPTPSNVRPDRIERENRISFIIQLNDLDVSVSHLERLVRDLSESSLIPQHFSEEEQPAIKEQVNSLSTLTIRLKSSLRSGIEQLFNQLLRPKLRNFIPDIYKDITYVLDEESYATADYQDLTRKRFIKAWEGLIDGYKDTFSEANYRLFVGLALDVLLRPWEKFVMNLKYTELGAVRFDRDLRAIIAYLSSQTAFGEIREKFLRLQQISTLLNLDSDEDIDEFYNGSGISWKIGPHEARTIANMKM</sequence>
<dbReference type="SMART" id="SM00762">
    <property type="entry name" value="Cog4"/>
    <property type="match status" value="1"/>
</dbReference>
<dbReference type="Proteomes" id="UP000567179">
    <property type="component" value="Unassembled WGS sequence"/>
</dbReference>
<accession>A0A8H5BWG6</accession>
<reference evidence="10 11" key="1">
    <citation type="journal article" date="2020" name="ISME J.">
        <title>Uncovering the hidden diversity of litter-decomposition mechanisms in mushroom-forming fungi.</title>
        <authorList>
            <person name="Floudas D."/>
            <person name="Bentzer J."/>
            <person name="Ahren D."/>
            <person name="Johansson T."/>
            <person name="Persson P."/>
            <person name="Tunlid A."/>
        </authorList>
    </citation>
    <scope>NUCLEOTIDE SEQUENCE [LARGE SCALE GENOMIC DNA]</scope>
    <source>
        <strain evidence="10 11">CBS 101986</strain>
    </source>
</reference>
<comment type="caution">
    <text evidence="10">The sequence shown here is derived from an EMBL/GenBank/DDBJ whole genome shotgun (WGS) entry which is preliminary data.</text>
</comment>
<dbReference type="Pfam" id="PF08318">
    <property type="entry name" value="COG4_m"/>
    <property type="match status" value="1"/>
</dbReference>
<dbReference type="EMBL" id="JAACJJ010000001">
    <property type="protein sequence ID" value="KAF5330690.1"/>
    <property type="molecule type" value="Genomic_DNA"/>
</dbReference>
<dbReference type="GO" id="GO:0015031">
    <property type="term" value="P:protein transport"/>
    <property type="evidence" value="ECO:0007669"/>
    <property type="project" value="UniProtKB-KW"/>
</dbReference>
<evidence type="ECO:0000256" key="4">
    <source>
        <dbReference type="ARBA" id="ARBA00022448"/>
    </source>
</evidence>
<name>A0A8H5BWG6_9AGAR</name>
<evidence type="ECO:0000313" key="10">
    <source>
        <dbReference type="EMBL" id="KAF5330690.1"/>
    </source>
</evidence>
<feature type="domain" description="COG4 transport protein middle alpha-helical bundle" evidence="9">
    <location>
        <begin position="170"/>
        <end position="487"/>
    </location>
</feature>
<dbReference type="Gene3D" id="1.10.287.1060">
    <property type="entry name" value="ESAT-6-like"/>
    <property type="match status" value="1"/>
</dbReference>
<dbReference type="InterPro" id="IPR013167">
    <property type="entry name" value="COG4_M"/>
</dbReference>
<comment type="similarity">
    <text evidence="2">Belongs to the COG4 family.</text>
</comment>
<keyword evidence="4" id="KW-0813">Transport</keyword>
<evidence type="ECO:0000256" key="6">
    <source>
        <dbReference type="ARBA" id="ARBA00023034"/>
    </source>
</evidence>
<keyword evidence="7" id="KW-0472">Membrane</keyword>
<evidence type="ECO:0000256" key="1">
    <source>
        <dbReference type="ARBA" id="ARBA00004395"/>
    </source>
</evidence>
<dbReference type="AlphaFoldDB" id="A0A8H5BWG6"/>
<dbReference type="Pfam" id="PF20663">
    <property type="entry name" value="COG4_N"/>
    <property type="match status" value="1"/>
</dbReference>
<evidence type="ECO:0000256" key="2">
    <source>
        <dbReference type="ARBA" id="ARBA00009215"/>
    </source>
</evidence>
<organism evidence="10 11">
    <name type="scientific">Psilocybe cf. subviscida</name>
    <dbReference type="NCBI Taxonomy" id="2480587"/>
    <lineage>
        <taxon>Eukaryota</taxon>
        <taxon>Fungi</taxon>
        <taxon>Dikarya</taxon>
        <taxon>Basidiomycota</taxon>
        <taxon>Agaricomycotina</taxon>
        <taxon>Agaricomycetes</taxon>
        <taxon>Agaricomycetidae</taxon>
        <taxon>Agaricales</taxon>
        <taxon>Agaricineae</taxon>
        <taxon>Strophariaceae</taxon>
        <taxon>Psilocybe</taxon>
    </lineage>
</organism>
<evidence type="ECO:0000256" key="5">
    <source>
        <dbReference type="ARBA" id="ARBA00022927"/>
    </source>
</evidence>
<keyword evidence="11" id="KW-1185">Reference proteome</keyword>